<keyword evidence="2" id="KW-1185">Reference proteome</keyword>
<reference evidence="2" key="1">
    <citation type="journal article" date="2008" name="Nat. Genet.">
        <title>The Pristionchus pacificus genome provides a unique perspective on nematode lifestyle and parasitism.</title>
        <authorList>
            <person name="Dieterich C."/>
            <person name="Clifton S.W."/>
            <person name="Schuster L.N."/>
            <person name="Chinwalla A."/>
            <person name="Delehaunty K."/>
            <person name="Dinkelacker I."/>
            <person name="Fulton L."/>
            <person name="Fulton R."/>
            <person name="Godfrey J."/>
            <person name="Minx P."/>
            <person name="Mitreva M."/>
            <person name="Roeseler W."/>
            <person name="Tian H."/>
            <person name="Witte H."/>
            <person name="Yang S.P."/>
            <person name="Wilson R.K."/>
            <person name="Sommer R.J."/>
        </authorList>
    </citation>
    <scope>NUCLEOTIDE SEQUENCE [LARGE SCALE GENOMIC DNA]</scope>
    <source>
        <strain evidence="2">PS312</strain>
    </source>
</reference>
<accession>A0A8R1Z0L5</accession>
<sequence>MIDSQSRLGCGLPTEEGIRLVGRLQDALWRVELQEREEGGTYLMFNTLSDIRQWGLAERQ</sequence>
<proteinExistence type="predicted"/>
<accession>A0A2A6CI81</accession>
<gene>
    <name evidence="1" type="primary">WBGene00276426</name>
</gene>
<evidence type="ECO:0000313" key="2">
    <source>
        <dbReference type="Proteomes" id="UP000005239"/>
    </source>
</evidence>
<dbReference type="AlphaFoldDB" id="A0A2A6CI81"/>
<organism evidence="1 2">
    <name type="scientific">Pristionchus pacificus</name>
    <name type="common">Parasitic nematode worm</name>
    <dbReference type="NCBI Taxonomy" id="54126"/>
    <lineage>
        <taxon>Eukaryota</taxon>
        <taxon>Metazoa</taxon>
        <taxon>Ecdysozoa</taxon>
        <taxon>Nematoda</taxon>
        <taxon>Chromadorea</taxon>
        <taxon>Rhabditida</taxon>
        <taxon>Rhabditina</taxon>
        <taxon>Diplogasteromorpha</taxon>
        <taxon>Diplogasteroidea</taxon>
        <taxon>Neodiplogasteridae</taxon>
        <taxon>Pristionchus</taxon>
    </lineage>
</organism>
<protein>
    <submittedName>
        <fullName evidence="1">Uncharacterized protein</fullName>
    </submittedName>
</protein>
<evidence type="ECO:0000313" key="1">
    <source>
        <dbReference type="EnsemblMetazoa" id="PPA38057.1"/>
    </source>
</evidence>
<name>A0A2A6CI81_PRIPA</name>
<reference evidence="1" key="2">
    <citation type="submission" date="2022-06" db="UniProtKB">
        <authorList>
            <consortium name="EnsemblMetazoa"/>
        </authorList>
    </citation>
    <scope>IDENTIFICATION</scope>
    <source>
        <strain evidence="1">PS312</strain>
    </source>
</reference>
<dbReference type="Proteomes" id="UP000005239">
    <property type="component" value="Unassembled WGS sequence"/>
</dbReference>
<dbReference type="EnsemblMetazoa" id="PPA38057.1">
    <property type="protein sequence ID" value="PPA38057.1"/>
    <property type="gene ID" value="WBGene00276426"/>
</dbReference>